<organism evidence="1">
    <name type="scientific">uncultured Acetobacteraceae bacterium</name>
    <dbReference type="NCBI Taxonomy" id="169975"/>
    <lineage>
        <taxon>Bacteria</taxon>
        <taxon>Pseudomonadati</taxon>
        <taxon>Pseudomonadota</taxon>
        <taxon>Alphaproteobacteria</taxon>
        <taxon>Acetobacterales</taxon>
        <taxon>Acetobacteraceae</taxon>
        <taxon>environmental samples</taxon>
    </lineage>
</organism>
<proteinExistence type="predicted"/>
<dbReference type="PANTHER" id="PTHR30565">
    <property type="entry name" value="PROTEIN YCIF"/>
    <property type="match status" value="1"/>
</dbReference>
<dbReference type="InterPro" id="IPR010287">
    <property type="entry name" value="DUF892_YciF-like"/>
</dbReference>
<protein>
    <submittedName>
        <fullName evidence="1">Stress response diiron-containing protein YciF</fullName>
    </submittedName>
</protein>
<dbReference type="InterPro" id="IPR047114">
    <property type="entry name" value="YciF"/>
</dbReference>
<gene>
    <name evidence="1" type="ORF">AVDCRST_MAG08-2027</name>
</gene>
<dbReference type="InterPro" id="IPR009078">
    <property type="entry name" value="Ferritin-like_SF"/>
</dbReference>
<dbReference type="AlphaFoldDB" id="A0A6J4ID67"/>
<sequence>MGLFSKPIKTLDDLFVHTLQDIYYAENQIAKNLPTMIEKATDPQLKQGFETHRQETLNQVKRLEQVFQMHGQPVKGVTCAAMDGILEEATEIMGDVDDKEVLDAAMLASAQAVEHYEITRYGTLIAFAKQLGREDCAAVLQQNLDEEKATDKKLTAIAESKVNRKAA</sequence>
<name>A0A6J4ID67_9PROT</name>
<evidence type="ECO:0000313" key="1">
    <source>
        <dbReference type="EMBL" id="CAA9249248.1"/>
    </source>
</evidence>
<reference evidence="1" key="1">
    <citation type="submission" date="2020-02" db="EMBL/GenBank/DDBJ databases">
        <authorList>
            <person name="Meier V. D."/>
        </authorList>
    </citation>
    <scope>NUCLEOTIDE SEQUENCE</scope>
    <source>
        <strain evidence="1">AVDCRST_MAG08</strain>
    </source>
</reference>
<dbReference type="EMBL" id="CADCTG010000165">
    <property type="protein sequence ID" value="CAA9249248.1"/>
    <property type="molecule type" value="Genomic_DNA"/>
</dbReference>
<dbReference type="Gene3D" id="1.20.1260.10">
    <property type="match status" value="1"/>
</dbReference>
<dbReference type="SUPFAM" id="SSF47240">
    <property type="entry name" value="Ferritin-like"/>
    <property type="match status" value="1"/>
</dbReference>
<accession>A0A6J4ID67</accession>
<dbReference type="InterPro" id="IPR012347">
    <property type="entry name" value="Ferritin-like"/>
</dbReference>
<dbReference type="PANTHER" id="PTHR30565:SF9">
    <property type="entry name" value="PROTEIN YCIF"/>
    <property type="match status" value="1"/>
</dbReference>
<dbReference type="Pfam" id="PF05974">
    <property type="entry name" value="DUF892"/>
    <property type="match status" value="1"/>
</dbReference>
<dbReference type="CDD" id="cd07909">
    <property type="entry name" value="YciF"/>
    <property type="match status" value="1"/>
</dbReference>